<reference evidence="3" key="2">
    <citation type="submission" date="2018-05" db="EMBL/GenBank/DDBJ databases">
        <title>OgluRS3 (Oryza glumaepatula Reference Sequence Version 3).</title>
        <authorList>
            <person name="Zhang J."/>
            <person name="Kudrna D."/>
            <person name="Lee S."/>
            <person name="Talag J."/>
            <person name="Welchert J."/>
            <person name="Wing R.A."/>
        </authorList>
    </citation>
    <scope>NUCLEOTIDE SEQUENCE [LARGE SCALE GENOMIC DNA]</scope>
</reference>
<sequence length="713" mass="77749">MLLYFQPTPFIPKKTKLRQDVTYSSTTNLDRDQLTTQIELFPKYSNKNKFLVLFVSSGLVGCCSDRSTTTMSAVERKTACVTGGNGYIASALIKMLLEKGYAVNTTVRNPDDMAKNSHLKDLQALGPLKVFRADMDDEGSFDDAVAGCDYAFLVAAPMNFNSENPEKDLVEAAVNGTLNAMRSCAKAGTVKRVIITSSDAAISRRPLQGDGHVLDEESWSDVDYLRTEKPPAWAYSVSKVLLEKAACKFAEENNMSLVTVFPVFTLGAAPAPVARTSVPGILSLLSESSARYICCSFNTTVLALARFMAGRYPQYNVKTDRFDGMPEKPRVCCSSEKLIREGFEFKYTSMGDILDDLVERTYWSLEGTEVAGGTAMSAVGMKTACVTGGNGYIASALIKMLLQKGYAVNTTVRNPDDMRKNSHLKELEALGTLKVFRADLDEDGSFDEAVNGCDYAFLVAAPVNLQSENPEKELVEAGVRGTLNVMRSCVRAGTVKRVILTSSAAAVSRRPLQGDDGHVLDLDESSWSDVDYLTREKPPSWAYGVSKVLLEKAACKFAEENNISLITVLPVFTLGAAPTPFTTTSIPTTLSLLSGDEAQLKNLKGLAATGSIPVVHVDDVCRAEIFLAEESASGRYICSSLSTTVMALARLAAAKYPQYNVQTECFEGFPEKPRVCYSSEKLTREGFEFKWTDLDEIFGDLVEYGKALGILPH</sequence>
<dbReference type="InterPro" id="IPR036291">
    <property type="entry name" value="NAD(P)-bd_dom_sf"/>
</dbReference>
<dbReference type="PANTHER" id="PTHR10366:SF727">
    <property type="entry name" value="OS10G0477900 PROTEIN"/>
    <property type="match status" value="1"/>
</dbReference>
<accession>A0A0D9ZR66</accession>
<dbReference type="Gene3D" id="3.40.50.720">
    <property type="entry name" value="NAD(P)-binding Rossmann-like Domain"/>
    <property type="match status" value="2"/>
</dbReference>
<dbReference type="Gramene" id="OGLUM04G26230.1">
    <property type="protein sequence ID" value="OGLUM04G26230.1"/>
    <property type="gene ID" value="OGLUM04G26230"/>
</dbReference>
<dbReference type="CDD" id="cd08958">
    <property type="entry name" value="FR_SDR_e"/>
    <property type="match status" value="2"/>
</dbReference>
<dbReference type="GO" id="GO:0016616">
    <property type="term" value="F:oxidoreductase activity, acting on the CH-OH group of donors, NAD or NADP as acceptor"/>
    <property type="evidence" value="ECO:0007669"/>
    <property type="project" value="TreeGrafter"/>
</dbReference>
<keyword evidence="4" id="KW-1185">Reference proteome</keyword>
<dbReference type="FunFam" id="3.40.50.720:FF:000085">
    <property type="entry name" value="Dihydroflavonol reductase"/>
    <property type="match status" value="1"/>
</dbReference>
<name>A0A0D9ZR66_9ORYZ</name>
<dbReference type="EnsemblPlants" id="OGLUM04G26230.1">
    <property type="protein sequence ID" value="OGLUM04G26230.1"/>
    <property type="gene ID" value="OGLUM04G26230"/>
</dbReference>
<dbReference type="STRING" id="40148.A0A0D9ZR66"/>
<evidence type="ECO:0000313" key="4">
    <source>
        <dbReference type="Proteomes" id="UP000026961"/>
    </source>
</evidence>
<proteinExistence type="predicted"/>
<dbReference type="Proteomes" id="UP000026961">
    <property type="component" value="Chromosome 4"/>
</dbReference>
<feature type="domain" description="NAD-dependent epimerase/dehydratase" evidence="2">
    <location>
        <begin position="385"/>
        <end position="633"/>
    </location>
</feature>
<evidence type="ECO:0000259" key="2">
    <source>
        <dbReference type="Pfam" id="PF01370"/>
    </source>
</evidence>
<reference evidence="3" key="1">
    <citation type="submission" date="2015-04" db="UniProtKB">
        <authorList>
            <consortium name="EnsemblPlants"/>
        </authorList>
    </citation>
    <scope>IDENTIFICATION</scope>
</reference>
<dbReference type="InterPro" id="IPR001509">
    <property type="entry name" value="Epimerase_deHydtase"/>
</dbReference>
<feature type="domain" description="NAD-dependent epimerase/dehydratase" evidence="2">
    <location>
        <begin position="80"/>
        <end position="268"/>
    </location>
</feature>
<dbReference type="eggNOG" id="KOG1502">
    <property type="taxonomic scope" value="Eukaryota"/>
</dbReference>
<dbReference type="HOGENOM" id="CLU_023827_0_0_1"/>
<evidence type="ECO:0000313" key="3">
    <source>
        <dbReference type="EnsemblPlants" id="OGLUM04G26230.1"/>
    </source>
</evidence>
<dbReference type="FunFam" id="3.40.50.720:FF:000428">
    <property type="entry name" value="Leucoanthocyanidin reductase"/>
    <property type="match status" value="1"/>
</dbReference>
<dbReference type="Pfam" id="PF01370">
    <property type="entry name" value="Epimerase"/>
    <property type="match status" value="2"/>
</dbReference>
<dbReference type="SUPFAM" id="SSF51735">
    <property type="entry name" value="NAD(P)-binding Rossmann-fold domains"/>
    <property type="match status" value="2"/>
</dbReference>
<keyword evidence="1" id="KW-0560">Oxidoreductase</keyword>
<evidence type="ECO:0000256" key="1">
    <source>
        <dbReference type="ARBA" id="ARBA00023002"/>
    </source>
</evidence>
<dbReference type="InterPro" id="IPR050425">
    <property type="entry name" value="NAD(P)_dehydrat-like"/>
</dbReference>
<dbReference type="PANTHER" id="PTHR10366">
    <property type="entry name" value="NAD DEPENDENT EPIMERASE/DEHYDRATASE"/>
    <property type="match status" value="1"/>
</dbReference>
<protein>
    <recommendedName>
        <fullName evidence="2">NAD-dependent epimerase/dehydratase domain-containing protein</fullName>
    </recommendedName>
</protein>
<dbReference type="AlphaFoldDB" id="A0A0D9ZR66"/>
<organism evidence="3">
    <name type="scientific">Oryza glumipatula</name>
    <dbReference type="NCBI Taxonomy" id="40148"/>
    <lineage>
        <taxon>Eukaryota</taxon>
        <taxon>Viridiplantae</taxon>
        <taxon>Streptophyta</taxon>
        <taxon>Embryophyta</taxon>
        <taxon>Tracheophyta</taxon>
        <taxon>Spermatophyta</taxon>
        <taxon>Magnoliopsida</taxon>
        <taxon>Liliopsida</taxon>
        <taxon>Poales</taxon>
        <taxon>Poaceae</taxon>
        <taxon>BOP clade</taxon>
        <taxon>Oryzoideae</taxon>
        <taxon>Oryzeae</taxon>
        <taxon>Oryzinae</taxon>
        <taxon>Oryza</taxon>
    </lineage>
</organism>